<reference evidence="1 2" key="1">
    <citation type="submission" date="2021-04" db="EMBL/GenBank/DDBJ databases">
        <authorList>
            <person name="Shkoporov A.N."/>
            <person name="Stockdale S.R."/>
            <person name="Guerin E."/>
            <person name="Ross R.P."/>
            <person name="Hill C."/>
        </authorList>
    </citation>
    <scope>NUCLEOTIDE SEQUENCE [LARGE SCALE GENOMIC DNA]</scope>
    <source>
        <strain evidence="2">cr35_1</strain>
    </source>
</reference>
<evidence type="ECO:0000313" key="2">
    <source>
        <dbReference type="Proteomes" id="UP000828011"/>
    </source>
</evidence>
<dbReference type="RefSeq" id="YP_010510251.1">
    <property type="nucleotide sequence ID" value="NC_067217.1"/>
</dbReference>
<keyword evidence="2" id="KW-1185">Reference proteome</keyword>
<proteinExistence type="predicted"/>
<dbReference type="KEGG" id="vg:75687764"/>
<evidence type="ECO:0000313" key="1">
    <source>
        <dbReference type="EMBL" id="QWM91311.1"/>
    </source>
</evidence>
<organism evidence="1 2">
    <name type="scientific">uncultured phage cr35_1</name>
    <dbReference type="NCBI Taxonomy" id="2986408"/>
    <lineage>
        <taxon>Viruses</taxon>
        <taxon>Duplodnaviria</taxon>
        <taxon>Heunggongvirae</taxon>
        <taxon>Uroviricota</taxon>
        <taxon>Caudoviricetes</taxon>
        <taxon>Crassvirales</taxon>
        <taxon>Suoliviridae</taxon>
        <taxon>Bearivirinae</taxon>
        <taxon>Afonbuvirus</taxon>
        <taxon>Afonbuvirus coli</taxon>
    </lineage>
</organism>
<dbReference type="Proteomes" id="UP000828011">
    <property type="component" value="Segment"/>
</dbReference>
<name>A0AAE7RXH4_9CAUD</name>
<gene>
    <name evidence="1" type="primary">gp_77134</name>
</gene>
<dbReference type="GeneID" id="75687764"/>
<dbReference type="EMBL" id="MZ130499">
    <property type="protein sequence ID" value="QWM91311.1"/>
    <property type="molecule type" value="Genomic_DNA"/>
</dbReference>
<sequence length="100" mass="11669">MTLEQFQNLKIGDIVVAKLVNSKQSRVNPVTNIDRGNLKLHIGKNGKWRSYLQFEVLTADYVVKWIKRRIDSKSSPHFTIEVKSDTEVIFKVHKKVQFNQ</sequence>
<protein>
    <submittedName>
        <fullName evidence="1">Uncharacterized protein</fullName>
    </submittedName>
</protein>
<accession>A0AAE7RXH4</accession>